<dbReference type="GO" id="GO:0003677">
    <property type="term" value="F:DNA binding"/>
    <property type="evidence" value="ECO:0007669"/>
    <property type="project" value="UniProtKB-KW"/>
</dbReference>
<gene>
    <name evidence="5" type="ORF">KU39_3p50</name>
</gene>
<name>A0AAC8ZQ75_PISSA</name>
<dbReference type="Pfam" id="PF13610">
    <property type="entry name" value="DDE_Tnp_IS240"/>
    <property type="match status" value="1"/>
</dbReference>
<proteinExistence type="predicted"/>
<evidence type="ECO:0000313" key="5">
    <source>
        <dbReference type="EMBL" id="ALB24512.1"/>
    </source>
</evidence>
<dbReference type="GO" id="GO:0032196">
    <property type="term" value="P:transposition"/>
    <property type="evidence" value="ECO:0007669"/>
    <property type="project" value="UniProtKB-KW"/>
</dbReference>
<dbReference type="EMBL" id="CP012511">
    <property type="protein sequence ID" value="ALB24512.1"/>
    <property type="molecule type" value="Genomic_DNA"/>
</dbReference>
<dbReference type="InterPro" id="IPR012337">
    <property type="entry name" value="RNaseH-like_sf"/>
</dbReference>
<dbReference type="PANTHER" id="PTHR35528:SF3">
    <property type="entry name" value="BLL1675 PROTEIN"/>
    <property type="match status" value="1"/>
</dbReference>
<evidence type="ECO:0000256" key="3">
    <source>
        <dbReference type="ARBA" id="ARBA00023172"/>
    </source>
</evidence>
<keyword evidence="5" id="KW-0614">Plasmid</keyword>
<sequence>MVKRKRFKKNQPFKWKHYSGEIILWLVRWYGRHALSYRDLKEIAAERGLEIERSTICRWVHEYGSQIAKRLRPHFRQTCASWRLDETLVKIKGRWYYLYRAIDKYGNTLDWMLSRQQNAKAAMRFFKKAIAQPYVKSPRVVNVDKHASFPPAHQKAKDEGVFSRRCKLRRVKYLNNCIENDHKAIKRKSRFRQWYQSLSTARSTIDVMEAMRMIQKGQLRYIKKQDICAQNQLIDKLFGLAA</sequence>
<feature type="domain" description="DDE" evidence="4">
    <location>
        <begin position="80"/>
        <end position="218"/>
    </location>
</feature>
<dbReference type="InterPro" id="IPR047930">
    <property type="entry name" value="Transpos_IS6"/>
</dbReference>
<evidence type="ECO:0000313" key="6">
    <source>
        <dbReference type="Proteomes" id="UP000029558"/>
    </source>
</evidence>
<reference evidence="5 6" key="1">
    <citation type="journal article" date="2014" name="Genome Announc.">
        <title>Comparative Genome Analysis of Two Isolates of the Fish Pathogen Piscirickettsia salmonis from Different Hosts Reveals Major Differences in Virulence-Associated Secretion Systems.</title>
        <authorList>
            <person name="Bohle H."/>
            <person name="Henriquez P."/>
            <person name="Grothusen H."/>
            <person name="Navas E."/>
            <person name="Sandoval A."/>
            <person name="Bustamante F."/>
            <person name="Bustos P."/>
            <person name="Mancilla M."/>
        </authorList>
    </citation>
    <scope>NUCLEOTIDE SEQUENCE [LARGE SCALE GENOMIC DNA]</scope>
    <source>
        <strain evidence="6">B1-32597</strain>
    </source>
</reference>
<evidence type="ECO:0000256" key="1">
    <source>
        <dbReference type="ARBA" id="ARBA00022578"/>
    </source>
</evidence>
<dbReference type="GO" id="GO:0006310">
    <property type="term" value="P:DNA recombination"/>
    <property type="evidence" value="ECO:0007669"/>
    <property type="project" value="UniProtKB-KW"/>
</dbReference>
<organism evidence="5 6">
    <name type="scientific">Piscirickettsia salmonis</name>
    <dbReference type="NCBI Taxonomy" id="1238"/>
    <lineage>
        <taxon>Bacteria</taxon>
        <taxon>Pseudomonadati</taxon>
        <taxon>Pseudomonadota</taxon>
        <taxon>Gammaproteobacteria</taxon>
        <taxon>Thiotrichales</taxon>
        <taxon>Piscirickettsiaceae</taxon>
        <taxon>Piscirickettsia</taxon>
    </lineage>
</organism>
<dbReference type="InterPro" id="IPR052183">
    <property type="entry name" value="IS_Transposase"/>
</dbReference>
<dbReference type="RefSeq" id="WP_036774373.1">
    <property type="nucleotide sequence ID" value="NZ_CP012511.1"/>
</dbReference>
<geneLocation type="plasmid" evidence="5 6">
    <name>pPSB1-3</name>
</geneLocation>
<dbReference type="SUPFAM" id="SSF53098">
    <property type="entry name" value="Ribonuclease H-like"/>
    <property type="match status" value="1"/>
</dbReference>
<dbReference type="InterPro" id="IPR032874">
    <property type="entry name" value="DDE_dom"/>
</dbReference>
<protein>
    <submittedName>
        <fullName evidence="5">Transposase</fullName>
    </submittedName>
</protein>
<keyword evidence="2" id="KW-0238">DNA-binding</keyword>
<dbReference type="NCBIfam" id="NF033587">
    <property type="entry name" value="transpos_IS6"/>
    <property type="match status" value="1"/>
</dbReference>
<keyword evidence="3" id="KW-0233">DNA recombination</keyword>
<evidence type="ECO:0000259" key="4">
    <source>
        <dbReference type="Pfam" id="PF13610"/>
    </source>
</evidence>
<dbReference type="Proteomes" id="UP000029558">
    <property type="component" value="Plasmid pPSB1-3"/>
</dbReference>
<dbReference type="PANTHER" id="PTHR35528">
    <property type="entry name" value="BLL1675 PROTEIN"/>
    <property type="match status" value="1"/>
</dbReference>
<dbReference type="AlphaFoldDB" id="A0AAC8ZQ75"/>
<evidence type="ECO:0000256" key="2">
    <source>
        <dbReference type="ARBA" id="ARBA00023125"/>
    </source>
</evidence>
<keyword evidence="1" id="KW-0815">Transposition</keyword>
<accession>A0AAC8ZQ75</accession>